<dbReference type="InterPro" id="IPR039425">
    <property type="entry name" value="RNA_pol_sigma-70-like"/>
</dbReference>
<evidence type="ECO:0000256" key="1">
    <source>
        <dbReference type="ARBA" id="ARBA00010641"/>
    </source>
</evidence>
<protein>
    <submittedName>
        <fullName evidence="8">RNA polymerase, sigma-24 subunit, ECF subfamily</fullName>
    </submittedName>
</protein>
<dbReference type="KEGG" id="cai:Caci_3277"/>
<evidence type="ECO:0000256" key="4">
    <source>
        <dbReference type="ARBA" id="ARBA00023163"/>
    </source>
</evidence>
<dbReference type="Pfam" id="PF04542">
    <property type="entry name" value="Sigma70_r2"/>
    <property type="match status" value="1"/>
</dbReference>
<evidence type="ECO:0000256" key="5">
    <source>
        <dbReference type="SAM" id="MobiDB-lite"/>
    </source>
</evidence>
<comment type="similarity">
    <text evidence="1">Belongs to the sigma-70 factor family. ECF subfamily.</text>
</comment>
<feature type="domain" description="RNA polymerase sigma factor 70 region 4 type 2" evidence="7">
    <location>
        <begin position="151"/>
        <end position="200"/>
    </location>
</feature>
<dbReference type="PANTHER" id="PTHR43133:SF53">
    <property type="entry name" value="ECF RNA POLYMERASE SIGMA-E FACTOR"/>
    <property type="match status" value="1"/>
</dbReference>
<dbReference type="InterPro" id="IPR013325">
    <property type="entry name" value="RNA_pol_sigma_r2"/>
</dbReference>
<dbReference type="STRING" id="479433.Caci_3277"/>
<dbReference type="Pfam" id="PF08281">
    <property type="entry name" value="Sigma70_r4_2"/>
    <property type="match status" value="1"/>
</dbReference>
<dbReference type="Proteomes" id="UP000000851">
    <property type="component" value="Chromosome"/>
</dbReference>
<keyword evidence="2" id="KW-0805">Transcription regulation</keyword>
<dbReference type="PANTHER" id="PTHR43133">
    <property type="entry name" value="RNA POLYMERASE ECF-TYPE SIGMA FACTO"/>
    <property type="match status" value="1"/>
</dbReference>
<dbReference type="Gene3D" id="1.10.10.10">
    <property type="entry name" value="Winged helix-like DNA-binding domain superfamily/Winged helix DNA-binding domain"/>
    <property type="match status" value="1"/>
</dbReference>
<proteinExistence type="inferred from homology"/>
<name>C7Q7J1_CATAD</name>
<dbReference type="InterPro" id="IPR036388">
    <property type="entry name" value="WH-like_DNA-bd_sf"/>
</dbReference>
<dbReference type="AlphaFoldDB" id="C7Q7J1"/>
<organism evidence="8 9">
    <name type="scientific">Catenulispora acidiphila (strain DSM 44928 / JCM 14897 / NBRC 102108 / NRRL B-24433 / ID139908)</name>
    <dbReference type="NCBI Taxonomy" id="479433"/>
    <lineage>
        <taxon>Bacteria</taxon>
        <taxon>Bacillati</taxon>
        <taxon>Actinomycetota</taxon>
        <taxon>Actinomycetes</taxon>
        <taxon>Catenulisporales</taxon>
        <taxon>Catenulisporaceae</taxon>
        <taxon>Catenulispora</taxon>
    </lineage>
</organism>
<evidence type="ECO:0000259" key="7">
    <source>
        <dbReference type="Pfam" id="PF08281"/>
    </source>
</evidence>
<dbReference type="InParanoid" id="C7Q7J1"/>
<gene>
    <name evidence="8" type="ordered locus">Caci_3277</name>
</gene>
<feature type="region of interest" description="Disordered" evidence="5">
    <location>
        <begin position="213"/>
        <end position="259"/>
    </location>
</feature>
<dbReference type="HOGENOM" id="CLU_047691_3_0_11"/>
<dbReference type="Gene3D" id="1.10.1740.10">
    <property type="match status" value="1"/>
</dbReference>
<dbReference type="CDD" id="cd06171">
    <property type="entry name" value="Sigma70_r4"/>
    <property type="match status" value="1"/>
</dbReference>
<feature type="compositionally biased region" description="Polar residues" evidence="5">
    <location>
        <begin position="240"/>
        <end position="250"/>
    </location>
</feature>
<dbReference type="RefSeq" id="WP_012787477.1">
    <property type="nucleotide sequence ID" value="NC_013131.1"/>
</dbReference>
<evidence type="ECO:0000313" key="8">
    <source>
        <dbReference type="EMBL" id="ACU72184.1"/>
    </source>
</evidence>
<dbReference type="InterPro" id="IPR014284">
    <property type="entry name" value="RNA_pol_sigma-70_dom"/>
</dbReference>
<dbReference type="InterPro" id="IPR013324">
    <property type="entry name" value="RNA_pol_sigma_r3/r4-like"/>
</dbReference>
<evidence type="ECO:0000313" key="9">
    <source>
        <dbReference type="Proteomes" id="UP000000851"/>
    </source>
</evidence>
<evidence type="ECO:0000256" key="2">
    <source>
        <dbReference type="ARBA" id="ARBA00023015"/>
    </source>
</evidence>
<dbReference type="NCBIfam" id="TIGR02937">
    <property type="entry name" value="sigma70-ECF"/>
    <property type="match status" value="1"/>
</dbReference>
<sequence length="259" mass="28836">MEDPSRLPADAELAERLRAGDEDAFRMVLEAWSPSMLRLARSFVSTGDSAEEVVQEAWLGVIQGIERFEGRSALKTWVFRILVNIAKGRGVKESRTLPFSSLLPEDEGPSVDPSRFRSADDPYAGRWSPGQKPQTWALPESEALDGEVRRVVADALDELPERHRTVVILRDVEGYASDEVCRLLNISPGNQRVILHRARAVVRGRLETYFASAERTESADHSPRRNPRKAVRSLARASADSESAGNSPSVSMVRRNCSR</sequence>
<dbReference type="SUPFAM" id="SSF88946">
    <property type="entry name" value="Sigma2 domain of RNA polymerase sigma factors"/>
    <property type="match status" value="1"/>
</dbReference>
<accession>C7Q7J1</accession>
<dbReference type="InterPro" id="IPR007627">
    <property type="entry name" value="RNA_pol_sigma70_r2"/>
</dbReference>
<dbReference type="GO" id="GO:0006352">
    <property type="term" value="P:DNA-templated transcription initiation"/>
    <property type="evidence" value="ECO:0007669"/>
    <property type="project" value="InterPro"/>
</dbReference>
<keyword evidence="3" id="KW-0731">Sigma factor</keyword>
<feature type="compositionally biased region" description="Basic and acidic residues" evidence="5">
    <location>
        <begin position="214"/>
        <end position="223"/>
    </location>
</feature>
<dbReference type="eggNOG" id="COG1595">
    <property type="taxonomic scope" value="Bacteria"/>
</dbReference>
<dbReference type="InterPro" id="IPR013249">
    <property type="entry name" value="RNA_pol_sigma70_r4_t2"/>
</dbReference>
<keyword evidence="9" id="KW-1185">Reference proteome</keyword>
<dbReference type="SUPFAM" id="SSF88659">
    <property type="entry name" value="Sigma3 and sigma4 domains of RNA polymerase sigma factors"/>
    <property type="match status" value="1"/>
</dbReference>
<reference evidence="8 9" key="1">
    <citation type="journal article" date="2009" name="Stand. Genomic Sci.">
        <title>Complete genome sequence of Catenulispora acidiphila type strain (ID 139908).</title>
        <authorList>
            <person name="Copeland A."/>
            <person name="Lapidus A."/>
            <person name="Glavina Del Rio T."/>
            <person name="Nolan M."/>
            <person name="Lucas S."/>
            <person name="Chen F."/>
            <person name="Tice H."/>
            <person name="Cheng J.F."/>
            <person name="Bruce D."/>
            <person name="Goodwin L."/>
            <person name="Pitluck S."/>
            <person name="Mikhailova N."/>
            <person name="Pati A."/>
            <person name="Ivanova N."/>
            <person name="Mavromatis K."/>
            <person name="Chen A."/>
            <person name="Palaniappan K."/>
            <person name="Chain P."/>
            <person name="Land M."/>
            <person name="Hauser L."/>
            <person name="Chang Y.J."/>
            <person name="Jeffries C.D."/>
            <person name="Chertkov O."/>
            <person name="Brettin T."/>
            <person name="Detter J.C."/>
            <person name="Han C."/>
            <person name="Ali Z."/>
            <person name="Tindall B.J."/>
            <person name="Goker M."/>
            <person name="Bristow J."/>
            <person name="Eisen J.A."/>
            <person name="Markowitz V."/>
            <person name="Hugenholtz P."/>
            <person name="Kyrpides N.C."/>
            <person name="Klenk H.P."/>
        </authorList>
    </citation>
    <scope>NUCLEOTIDE SEQUENCE [LARGE SCALE GENOMIC DNA]</scope>
    <source>
        <strain evidence="9">DSM 44928 / JCM 14897 / NBRC 102108 / NRRL B-24433 / ID139908</strain>
    </source>
</reference>
<feature type="domain" description="RNA polymerase sigma-70 region 2" evidence="6">
    <location>
        <begin position="30"/>
        <end position="87"/>
    </location>
</feature>
<dbReference type="GO" id="GO:0016987">
    <property type="term" value="F:sigma factor activity"/>
    <property type="evidence" value="ECO:0007669"/>
    <property type="project" value="UniProtKB-KW"/>
</dbReference>
<evidence type="ECO:0000256" key="3">
    <source>
        <dbReference type="ARBA" id="ARBA00023082"/>
    </source>
</evidence>
<dbReference type="GO" id="GO:0003677">
    <property type="term" value="F:DNA binding"/>
    <property type="evidence" value="ECO:0007669"/>
    <property type="project" value="InterPro"/>
</dbReference>
<evidence type="ECO:0000259" key="6">
    <source>
        <dbReference type="Pfam" id="PF04542"/>
    </source>
</evidence>
<keyword evidence="4" id="KW-0804">Transcription</keyword>
<dbReference type="EMBL" id="CP001700">
    <property type="protein sequence ID" value="ACU72184.1"/>
    <property type="molecule type" value="Genomic_DNA"/>
</dbReference>